<evidence type="ECO:0000313" key="3">
    <source>
        <dbReference type="Proteomes" id="UP000499080"/>
    </source>
</evidence>
<comment type="caution">
    <text evidence="2">The sequence shown here is derived from an EMBL/GenBank/DDBJ whole genome shotgun (WGS) entry which is preliminary data.</text>
</comment>
<dbReference type="EMBL" id="BGPR01029790">
    <property type="protein sequence ID" value="GBO01803.1"/>
    <property type="molecule type" value="Genomic_DNA"/>
</dbReference>
<feature type="region of interest" description="Disordered" evidence="1">
    <location>
        <begin position="40"/>
        <end position="80"/>
    </location>
</feature>
<dbReference type="Proteomes" id="UP000499080">
    <property type="component" value="Unassembled WGS sequence"/>
</dbReference>
<reference evidence="2 3" key="1">
    <citation type="journal article" date="2019" name="Sci. Rep.">
        <title>Orb-weaving spider Araneus ventricosus genome elucidates the spidroin gene catalogue.</title>
        <authorList>
            <person name="Kono N."/>
            <person name="Nakamura H."/>
            <person name="Ohtoshi R."/>
            <person name="Moran D.A.P."/>
            <person name="Shinohara A."/>
            <person name="Yoshida Y."/>
            <person name="Fujiwara M."/>
            <person name="Mori M."/>
            <person name="Tomita M."/>
            <person name="Arakawa K."/>
        </authorList>
    </citation>
    <scope>NUCLEOTIDE SEQUENCE [LARGE SCALE GENOMIC DNA]</scope>
</reference>
<evidence type="ECO:0000313" key="2">
    <source>
        <dbReference type="EMBL" id="GBO01803.1"/>
    </source>
</evidence>
<name>A0A4Y2TMD9_ARAVE</name>
<protein>
    <submittedName>
        <fullName evidence="2">Uncharacterized protein</fullName>
    </submittedName>
</protein>
<gene>
    <name evidence="2" type="ORF">AVEN_176579_1</name>
</gene>
<keyword evidence="3" id="KW-1185">Reference proteome</keyword>
<evidence type="ECO:0000256" key="1">
    <source>
        <dbReference type="SAM" id="MobiDB-lite"/>
    </source>
</evidence>
<accession>A0A4Y2TMD9</accession>
<proteinExistence type="predicted"/>
<dbReference type="AlphaFoldDB" id="A0A4Y2TMD9"/>
<sequence length="80" mass="8337">MTNLLHLGLNKMHLMDRNHTIAQCSVMQCLCTEAETSAEDAAEGATPARVSGGGRSPHPGAGCHRCGPIAKPWDGRKAGG</sequence>
<organism evidence="2 3">
    <name type="scientific">Araneus ventricosus</name>
    <name type="common">Orbweaver spider</name>
    <name type="synonym">Epeira ventricosa</name>
    <dbReference type="NCBI Taxonomy" id="182803"/>
    <lineage>
        <taxon>Eukaryota</taxon>
        <taxon>Metazoa</taxon>
        <taxon>Ecdysozoa</taxon>
        <taxon>Arthropoda</taxon>
        <taxon>Chelicerata</taxon>
        <taxon>Arachnida</taxon>
        <taxon>Araneae</taxon>
        <taxon>Araneomorphae</taxon>
        <taxon>Entelegynae</taxon>
        <taxon>Araneoidea</taxon>
        <taxon>Araneidae</taxon>
        <taxon>Araneus</taxon>
    </lineage>
</organism>